<proteinExistence type="inferred from homology"/>
<protein>
    <recommendedName>
        <fullName evidence="7 9">Uroporphyrinogen-III synthase</fullName>
        <ecNumber evidence="3 9">4.2.1.75</ecNumber>
    </recommendedName>
</protein>
<evidence type="ECO:0000259" key="10">
    <source>
        <dbReference type="Pfam" id="PF02602"/>
    </source>
</evidence>
<evidence type="ECO:0000256" key="9">
    <source>
        <dbReference type="RuleBase" id="RU366031"/>
    </source>
</evidence>
<keyword evidence="4 9" id="KW-0456">Lyase</keyword>
<comment type="similarity">
    <text evidence="2 9">Belongs to the uroporphyrinogen-III synthase family.</text>
</comment>
<gene>
    <name evidence="11" type="ORF">SAMN06296058_1987</name>
</gene>
<sequence>MTDTKNEGWYVISLRASGDHQALRRAAARRGARLLALSPWRIQARADEATRTALTSALQAERVLFTSPAAVDAAAGLETLTARRGQQWLAVGSGTAQALHRRGITDVVHPSRMDSEGLLAMPELQHLEGSQLGFVSAPDGRNLLAPSLVARGAHVLRADVYARHDIPLLSTALNKLQNLAAPACVLISSSGALDRVLQQLPAPARAALLARPAVVASERLAEHARVSGFREVLTAAGPRPVQLLDAAATRTRAAIR</sequence>
<dbReference type="EMBL" id="FUZV01000001">
    <property type="protein sequence ID" value="SKC66755.1"/>
    <property type="molecule type" value="Genomic_DNA"/>
</dbReference>
<evidence type="ECO:0000313" key="11">
    <source>
        <dbReference type="EMBL" id="SKC66755.1"/>
    </source>
</evidence>
<dbReference type="Proteomes" id="UP000190341">
    <property type="component" value="Unassembled WGS sequence"/>
</dbReference>
<keyword evidence="5 9" id="KW-0627">Porphyrin biosynthesis</keyword>
<feature type="domain" description="Tetrapyrrole biosynthesis uroporphyrinogen III synthase" evidence="10">
    <location>
        <begin position="22"/>
        <end position="243"/>
    </location>
</feature>
<organism evidence="11 12">
    <name type="scientific">Pseudoxanthomonas indica</name>
    <dbReference type="NCBI Taxonomy" id="428993"/>
    <lineage>
        <taxon>Bacteria</taxon>
        <taxon>Pseudomonadati</taxon>
        <taxon>Pseudomonadota</taxon>
        <taxon>Gammaproteobacteria</taxon>
        <taxon>Lysobacterales</taxon>
        <taxon>Lysobacteraceae</taxon>
        <taxon>Pseudoxanthomonas</taxon>
    </lineage>
</organism>
<name>A0A1T5KTG3_9GAMM</name>
<comment type="catalytic activity">
    <reaction evidence="8 9">
        <text>hydroxymethylbilane = uroporphyrinogen III + H2O</text>
        <dbReference type="Rhea" id="RHEA:18965"/>
        <dbReference type="ChEBI" id="CHEBI:15377"/>
        <dbReference type="ChEBI" id="CHEBI:57308"/>
        <dbReference type="ChEBI" id="CHEBI:57845"/>
        <dbReference type="EC" id="4.2.1.75"/>
    </reaction>
</comment>
<comment type="function">
    <text evidence="6 9">Catalyzes cyclization of the linear tetrapyrrole, hydroxymethylbilane, to the macrocyclic uroporphyrinogen III.</text>
</comment>
<evidence type="ECO:0000256" key="8">
    <source>
        <dbReference type="ARBA" id="ARBA00048617"/>
    </source>
</evidence>
<dbReference type="Pfam" id="PF02602">
    <property type="entry name" value="HEM4"/>
    <property type="match status" value="1"/>
</dbReference>
<dbReference type="Gene3D" id="3.40.50.10090">
    <property type="match status" value="2"/>
</dbReference>
<evidence type="ECO:0000256" key="6">
    <source>
        <dbReference type="ARBA" id="ARBA00037589"/>
    </source>
</evidence>
<dbReference type="STRING" id="428993.SAMN06296058_1987"/>
<evidence type="ECO:0000256" key="4">
    <source>
        <dbReference type="ARBA" id="ARBA00023239"/>
    </source>
</evidence>
<dbReference type="InterPro" id="IPR039793">
    <property type="entry name" value="UROS/Hem4"/>
</dbReference>
<comment type="pathway">
    <text evidence="1 9">Porphyrin-containing compound metabolism; protoporphyrin-IX biosynthesis; coproporphyrinogen-III from 5-aminolevulinate: step 3/4.</text>
</comment>
<dbReference type="InterPro" id="IPR003754">
    <property type="entry name" value="4pyrrol_synth_uPrphyn_synth"/>
</dbReference>
<evidence type="ECO:0000313" key="12">
    <source>
        <dbReference type="Proteomes" id="UP000190341"/>
    </source>
</evidence>
<dbReference type="InterPro" id="IPR036108">
    <property type="entry name" value="4pyrrol_syn_uPrphyn_synt_sf"/>
</dbReference>
<dbReference type="CDD" id="cd06578">
    <property type="entry name" value="HemD"/>
    <property type="match status" value="1"/>
</dbReference>
<dbReference type="UniPathway" id="UPA00251">
    <property type="reaction ID" value="UER00320"/>
</dbReference>
<dbReference type="PANTHER" id="PTHR38042">
    <property type="entry name" value="UROPORPHYRINOGEN-III SYNTHASE, CHLOROPLASTIC"/>
    <property type="match status" value="1"/>
</dbReference>
<evidence type="ECO:0000256" key="3">
    <source>
        <dbReference type="ARBA" id="ARBA00013109"/>
    </source>
</evidence>
<dbReference type="PANTHER" id="PTHR38042:SF1">
    <property type="entry name" value="UROPORPHYRINOGEN-III SYNTHASE, CHLOROPLASTIC"/>
    <property type="match status" value="1"/>
</dbReference>
<dbReference type="GO" id="GO:0004852">
    <property type="term" value="F:uroporphyrinogen-III synthase activity"/>
    <property type="evidence" value="ECO:0007669"/>
    <property type="project" value="UniProtKB-UniRule"/>
</dbReference>
<reference evidence="11 12" key="1">
    <citation type="submission" date="2017-02" db="EMBL/GenBank/DDBJ databases">
        <authorList>
            <person name="Peterson S.W."/>
        </authorList>
    </citation>
    <scope>NUCLEOTIDE SEQUENCE [LARGE SCALE GENOMIC DNA]</scope>
    <source>
        <strain evidence="11 12">P15</strain>
    </source>
</reference>
<dbReference type="GO" id="GO:0006780">
    <property type="term" value="P:uroporphyrinogen III biosynthetic process"/>
    <property type="evidence" value="ECO:0007669"/>
    <property type="project" value="UniProtKB-UniRule"/>
</dbReference>
<evidence type="ECO:0000256" key="1">
    <source>
        <dbReference type="ARBA" id="ARBA00004772"/>
    </source>
</evidence>
<keyword evidence="12" id="KW-1185">Reference proteome</keyword>
<dbReference type="AlphaFoldDB" id="A0A1T5KTG3"/>
<evidence type="ECO:0000256" key="7">
    <source>
        <dbReference type="ARBA" id="ARBA00040167"/>
    </source>
</evidence>
<dbReference type="SUPFAM" id="SSF69618">
    <property type="entry name" value="HemD-like"/>
    <property type="match status" value="1"/>
</dbReference>
<dbReference type="GO" id="GO:0006782">
    <property type="term" value="P:protoporphyrinogen IX biosynthetic process"/>
    <property type="evidence" value="ECO:0007669"/>
    <property type="project" value="UniProtKB-UniRule"/>
</dbReference>
<dbReference type="RefSeq" id="WP_079724230.1">
    <property type="nucleotide sequence ID" value="NZ_BMCL01000002.1"/>
</dbReference>
<dbReference type="OrthoDB" id="9787650at2"/>
<accession>A0A1T5KTG3</accession>
<dbReference type="EC" id="4.2.1.75" evidence="3 9"/>
<evidence type="ECO:0000256" key="2">
    <source>
        <dbReference type="ARBA" id="ARBA00008133"/>
    </source>
</evidence>
<evidence type="ECO:0000256" key="5">
    <source>
        <dbReference type="ARBA" id="ARBA00023244"/>
    </source>
</evidence>